<gene>
    <name evidence="1" type="ORF">LOK49_LG10G02753</name>
</gene>
<name>A0ACC0G6S5_9ERIC</name>
<proteinExistence type="predicted"/>
<evidence type="ECO:0000313" key="1">
    <source>
        <dbReference type="EMBL" id="KAI7996539.1"/>
    </source>
</evidence>
<reference evidence="1 2" key="1">
    <citation type="journal article" date="2022" name="Plant J.">
        <title>Chromosome-level genome of Camellia lanceoleosa provides a valuable resource for understanding genome evolution and self-incompatibility.</title>
        <authorList>
            <person name="Gong W."/>
            <person name="Xiao S."/>
            <person name="Wang L."/>
            <person name="Liao Z."/>
            <person name="Chang Y."/>
            <person name="Mo W."/>
            <person name="Hu G."/>
            <person name="Li W."/>
            <person name="Zhao G."/>
            <person name="Zhu H."/>
            <person name="Hu X."/>
            <person name="Ji K."/>
            <person name="Xiang X."/>
            <person name="Song Q."/>
            <person name="Yuan D."/>
            <person name="Jin S."/>
            <person name="Zhang L."/>
        </authorList>
    </citation>
    <scope>NUCLEOTIDE SEQUENCE [LARGE SCALE GENOMIC DNA]</scope>
    <source>
        <strain evidence="1">SQ_2022a</strain>
    </source>
</reference>
<dbReference type="Proteomes" id="UP001060215">
    <property type="component" value="Chromosome 10"/>
</dbReference>
<keyword evidence="2" id="KW-1185">Reference proteome</keyword>
<evidence type="ECO:0000313" key="2">
    <source>
        <dbReference type="Proteomes" id="UP001060215"/>
    </source>
</evidence>
<comment type="caution">
    <text evidence="1">The sequence shown here is derived from an EMBL/GenBank/DDBJ whole genome shotgun (WGS) entry which is preliminary data.</text>
</comment>
<dbReference type="EMBL" id="CM045767">
    <property type="protein sequence ID" value="KAI7996539.1"/>
    <property type="molecule type" value="Genomic_DNA"/>
</dbReference>
<organism evidence="1 2">
    <name type="scientific">Camellia lanceoleosa</name>
    <dbReference type="NCBI Taxonomy" id="1840588"/>
    <lineage>
        <taxon>Eukaryota</taxon>
        <taxon>Viridiplantae</taxon>
        <taxon>Streptophyta</taxon>
        <taxon>Embryophyta</taxon>
        <taxon>Tracheophyta</taxon>
        <taxon>Spermatophyta</taxon>
        <taxon>Magnoliopsida</taxon>
        <taxon>eudicotyledons</taxon>
        <taxon>Gunneridae</taxon>
        <taxon>Pentapetalae</taxon>
        <taxon>asterids</taxon>
        <taxon>Ericales</taxon>
        <taxon>Theaceae</taxon>
        <taxon>Camellia</taxon>
    </lineage>
</organism>
<accession>A0ACC0G6S5</accession>
<sequence length="117" mass="13707">MPKYKIHEVPEMLLQMGTESNKKCYEPQLVSIGPYHHENTNLKSFKKFKFQFTREYVKSCGSNSITDLYNKVAGVAIEARNCYAKGTNIDDTEFTRMMLLDGCFILQYIRYMSHEEE</sequence>
<protein>
    <submittedName>
        <fullName evidence="1">UPF0481 protein</fullName>
    </submittedName>
</protein>